<gene>
    <name evidence="2" type="ORF">LFA_2128</name>
</gene>
<dbReference type="OrthoDB" id="5650708at2"/>
<keyword evidence="1" id="KW-0472">Membrane</keyword>
<sequence>MPNFFTSLAHAGASTIHALIKGPSKTPKEMYESQETRFQTFQGLMSSLSYHSQQLEARKQYWCAQTFFLAQLIKANEQKIAGIIGASVNVEDEAGLLETINKLIITLDNERNVQRFIEVLTEDCHKIETTQIKQVAPPIPESASGIQYYNGDVIELIQNLSVQGTLVVVDNAPNSHRDGAAKYSAGSVEELFSRYTDSALKMALHFDDVHQRNYQIGYYAFTEKPEAIDVLDYQKRYLKMVLTICSNLIHRTEDYLESEDFLNDLFTSFPNQKDESFKLPIYFDMQNNVYEVPVDGGFTSAHWFVNTKQLNTVEGIFQLLKIPDVSKPINVVSYAAPDLRKLETSPLDARATSNKRLQRPAEEGNLGCMLAAGIALQCQQAIQLAQHYKAQGINQPIAVIFVMPGCGAFNNPERSTAAHFISTIKYFYPQLAEHNISCHVAEFNPKLYNLLVQSNDLYGSELGQLNELINQLVEPLLRQKVIAVREKIVALYEHGESAEHLTKQLRLTIELLMSQPGEKRNRIVTEYEQNALSLQKSSDSLWNALAVAMIALGSLITTVGVVLCATGLALLPGTGVAACGTALLGVGIGLFAQNKHNALIRKTTDLLEEIDNTHLLP</sequence>
<dbReference type="AlphaFoldDB" id="A0A098G6A7"/>
<dbReference type="Proteomes" id="UP000032430">
    <property type="component" value="Chromosome I"/>
</dbReference>
<proteinExistence type="predicted"/>
<dbReference type="RefSeq" id="WP_052673928.1">
    <property type="nucleotide sequence ID" value="NZ_LN614827.1"/>
</dbReference>
<feature type="transmembrane region" description="Helical" evidence="1">
    <location>
        <begin position="569"/>
        <end position="592"/>
    </location>
</feature>
<reference evidence="3" key="1">
    <citation type="submission" date="2014-09" db="EMBL/GenBank/DDBJ databases">
        <authorList>
            <person name="Gomez-Valero L."/>
        </authorList>
    </citation>
    <scope>NUCLEOTIDE SEQUENCE [LARGE SCALE GENOMIC DNA]</scope>
    <source>
        <strain evidence="3">ATCC700992</strain>
    </source>
</reference>
<name>A0A098G6A7_9GAMM</name>
<dbReference type="HOGENOM" id="CLU_451138_0_0_6"/>
<organism evidence="2 3">
    <name type="scientific">Legionella fallonii LLAP-10</name>
    <dbReference type="NCBI Taxonomy" id="1212491"/>
    <lineage>
        <taxon>Bacteria</taxon>
        <taxon>Pseudomonadati</taxon>
        <taxon>Pseudomonadota</taxon>
        <taxon>Gammaproteobacteria</taxon>
        <taxon>Legionellales</taxon>
        <taxon>Legionellaceae</taxon>
        <taxon>Legionella</taxon>
    </lineage>
</organism>
<keyword evidence="3" id="KW-1185">Reference proteome</keyword>
<keyword evidence="1" id="KW-0812">Transmembrane</keyword>
<feature type="transmembrane region" description="Helical" evidence="1">
    <location>
        <begin position="541"/>
        <end position="563"/>
    </location>
</feature>
<dbReference type="STRING" id="1212491.LFA_2128"/>
<dbReference type="EMBL" id="LN614827">
    <property type="protein sequence ID" value="CEG57511.1"/>
    <property type="molecule type" value="Genomic_DNA"/>
</dbReference>
<keyword evidence="1" id="KW-1133">Transmembrane helix</keyword>
<evidence type="ECO:0000313" key="3">
    <source>
        <dbReference type="Proteomes" id="UP000032430"/>
    </source>
</evidence>
<dbReference type="KEGG" id="lfa:LFA_2128"/>
<evidence type="ECO:0000313" key="2">
    <source>
        <dbReference type="EMBL" id="CEG57511.1"/>
    </source>
</evidence>
<protein>
    <submittedName>
        <fullName evidence="2">Uncharacterized protein</fullName>
    </submittedName>
</protein>
<accession>A0A098G6A7</accession>
<evidence type="ECO:0000256" key="1">
    <source>
        <dbReference type="SAM" id="Phobius"/>
    </source>
</evidence>